<dbReference type="GO" id="GO:0008233">
    <property type="term" value="F:peptidase activity"/>
    <property type="evidence" value="ECO:0007669"/>
    <property type="project" value="UniProtKB-KW"/>
</dbReference>
<dbReference type="InterPro" id="IPR025724">
    <property type="entry name" value="GAG-pre-integrase_dom"/>
</dbReference>
<dbReference type="PANTHER" id="PTHR42648:SF32">
    <property type="entry name" value="RIBONUCLEASE H-LIKE DOMAIN, GAG-PRE-INTEGRASE DOMAIN PROTEIN-RELATED"/>
    <property type="match status" value="1"/>
</dbReference>
<dbReference type="Pfam" id="PF00665">
    <property type="entry name" value="rve"/>
    <property type="match status" value="1"/>
</dbReference>
<name>A0AA38TBQ7_9ASTR</name>
<proteinExistence type="predicted"/>
<dbReference type="AlphaFoldDB" id="A0AA38TBQ7"/>
<dbReference type="InterPro" id="IPR054722">
    <property type="entry name" value="PolX-like_BBD"/>
</dbReference>
<evidence type="ECO:0000313" key="4">
    <source>
        <dbReference type="EMBL" id="KAJ9557109.1"/>
    </source>
</evidence>
<dbReference type="PROSITE" id="PS50994">
    <property type="entry name" value="INTEGRASE"/>
    <property type="match status" value="1"/>
</dbReference>
<feature type="compositionally biased region" description="Polar residues" evidence="2">
    <location>
        <begin position="236"/>
        <end position="247"/>
    </location>
</feature>
<dbReference type="GO" id="GO:0003676">
    <property type="term" value="F:nucleic acid binding"/>
    <property type="evidence" value="ECO:0007669"/>
    <property type="project" value="InterPro"/>
</dbReference>
<organism evidence="4 5">
    <name type="scientific">Centaurea solstitialis</name>
    <name type="common">yellow star-thistle</name>
    <dbReference type="NCBI Taxonomy" id="347529"/>
    <lineage>
        <taxon>Eukaryota</taxon>
        <taxon>Viridiplantae</taxon>
        <taxon>Streptophyta</taxon>
        <taxon>Embryophyta</taxon>
        <taxon>Tracheophyta</taxon>
        <taxon>Spermatophyta</taxon>
        <taxon>Magnoliopsida</taxon>
        <taxon>eudicotyledons</taxon>
        <taxon>Gunneridae</taxon>
        <taxon>Pentapetalae</taxon>
        <taxon>asterids</taxon>
        <taxon>campanulids</taxon>
        <taxon>Asterales</taxon>
        <taxon>Asteraceae</taxon>
        <taxon>Carduoideae</taxon>
        <taxon>Cardueae</taxon>
        <taxon>Centaureinae</taxon>
        <taxon>Centaurea</taxon>
    </lineage>
</organism>
<accession>A0AA38TBQ7</accession>
<feature type="region of interest" description="Disordered" evidence="2">
    <location>
        <begin position="209"/>
        <end position="262"/>
    </location>
</feature>
<dbReference type="InterPro" id="IPR039537">
    <property type="entry name" value="Retrotran_Ty1/copia-like"/>
</dbReference>
<dbReference type="Proteomes" id="UP001172457">
    <property type="component" value="Chromosome 3"/>
</dbReference>
<dbReference type="SUPFAM" id="SSF53098">
    <property type="entry name" value="Ribonuclease H-like"/>
    <property type="match status" value="1"/>
</dbReference>
<dbReference type="Pfam" id="PF13976">
    <property type="entry name" value="gag_pre-integrs"/>
    <property type="match status" value="1"/>
</dbReference>
<feature type="domain" description="Integrase catalytic" evidence="3">
    <location>
        <begin position="631"/>
        <end position="733"/>
    </location>
</feature>
<dbReference type="InterPro" id="IPR001584">
    <property type="entry name" value="Integrase_cat-core"/>
</dbReference>
<keyword evidence="1" id="KW-0645">Protease</keyword>
<protein>
    <recommendedName>
        <fullName evidence="3">Integrase catalytic domain-containing protein</fullName>
    </recommendedName>
</protein>
<reference evidence="4" key="1">
    <citation type="submission" date="2023-03" db="EMBL/GenBank/DDBJ databases">
        <title>Chromosome-scale reference genome and RAD-based genetic map of yellow starthistle (Centaurea solstitialis) reveal putative structural variation and QTLs associated with invader traits.</title>
        <authorList>
            <person name="Reatini B."/>
            <person name="Cang F.A."/>
            <person name="Jiang Q."/>
            <person name="Mckibben M.T.W."/>
            <person name="Barker M.S."/>
            <person name="Rieseberg L.H."/>
            <person name="Dlugosch K.M."/>
        </authorList>
    </citation>
    <scope>NUCLEOTIDE SEQUENCE</scope>
    <source>
        <strain evidence="4">CAN-66</strain>
        <tissue evidence="4">Leaf</tissue>
    </source>
</reference>
<dbReference type="Gene3D" id="3.30.420.10">
    <property type="entry name" value="Ribonuclease H-like superfamily/Ribonuclease H"/>
    <property type="match status" value="1"/>
</dbReference>
<dbReference type="PANTHER" id="PTHR42648">
    <property type="entry name" value="TRANSPOSASE, PUTATIVE-RELATED"/>
    <property type="match status" value="1"/>
</dbReference>
<dbReference type="GO" id="GO:0006508">
    <property type="term" value="P:proteolysis"/>
    <property type="evidence" value="ECO:0007669"/>
    <property type="project" value="UniProtKB-KW"/>
</dbReference>
<dbReference type="InterPro" id="IPR012337">
    <property type="entry name" value="RNaseH-like_sf"/>
</dbReference>
<evidence type="ECO:0000256" key="2">
    <source>
        <dbReference type="SAM" id="MobiDB-lite"/>
    </source>
</evidence>
<keyword evidence="5" id="KW-1185">Reference proteome</keyword>
<comment type="caution">
    <text evidence="4">The sequence shown here is derived from an EMBL/GenBank/DDBJ whole genome shotgun (WGS) entry which is preliminary data.</text>
</comment>
<keyword evidence="1" id="KW-0378">Hydrolase</keyword>
<evidence type="ECO:0000259" key="3">
    <source>
        <dbReference type="PROSITE" id="PS50994"/>
    </source>
</evidence>
<evidence type="ECO:0000313" key="5">
    <source>
        <dbReference type="Proteomes" id="UP001172457"/>
    </source>
</evidence>
<dbReference type="Pfam" id="PF22936">
    <property type="entry name" value="Pol_BBD"/>
    <property type="match status" value="1"/>
</dbReference>
<feature type="compositionally biased region" description="Low complexity" evidence="2">
    <location>
        <begin position="224"/>
        <end position="233"/>
    </location>
</feature>
<sequence>MRGTPQRLPHKPKRDAAYFKKKEEFTTRKCSWLKQVSLLLMSPLERMKHKRGWWLLRKQKLRQSSVEWHMGTLTPQVANPLRVNMGRRGLGFSLYDCNPSFKSKKPLQSIFRSAKNIRSNVSDSKSIFKRRRLMSGSKSKTPLIFTNVAFEGYIDSFSPSKERNSIPRRFIRQKASEKSVTSDDEVESLCEENLPEVSSNVQNLFSQSNRDLLSSDSEEESTSDSEVTSCSEEPSLISSDNNPVNQASEHDSTSDSESTSGQVIESEIIAQSSKDGKLVNHPMKTIALRIKSGGFTVSPDFIDLCLNLRRIQKEKSLNDEAFISTVFDIQNPKFTRDEKEKWPETNKPSVTVIAGRSMRRDPQKKPKVFQNKEPRFVRKSCRKKPKTKKGYKFSTSVPSFENFNEKFKSLSCNIVFCECFNIMHALSNHFHHSSCLVMNHRGPSSRDNQRYFGNSIPQKSKPKPKNVVKKQHVSTWYVDSSCSRHMTGTLELLTSYVNKEGSSIAFGGNQKGKIKGHGMIVKGEITMNQHNLISVCQLCDNGMDVMFKIKYCIMYKVDTLIEVMRANRRGDLYLNEEAWLWHTRFCHLNFHALDKLVRLNLVKGLLDIKFEKDHLCYGCEMGKLKRTSHKTKSAPSFDKPLQMLHVDLCGPIAKQSLNGKKYILVLVDEFSHYTWVEFVRKKSHVPMLLINLLKRLQVRVIRSDIGTGFKNLTIEEYLTSVGIIHNFSAPRTP</sequence>
<dbReference type="GO" id="GO:0015074">
    <property type="term" value="P:DNA integration"/>
    <property type="evidence" value="ECO:0007669"/>
    <property type="project" value="InterPro"/>
</dbReference>
<evidence type="ECO:0000256" key="1">
    <source>
        <dbReference type="ARBA" id="ARBA00022670"/>
    </source>
</evidence>
<dbReference type="InterPro" id="IPR036397">
    <property type="entry name" value="RNaseH_sf"/>
</dbReference>
<dbReference type="EMBL" id="JARYMX010000003">
    <property type="protein sequence ID" value="KAJ9557109.1"/>
    <property type="molecule type" value="Genomic_DNA"/>
</dbReference>
<gene>
    <name evidence="4" type="ORF">OSB04_011723</name>
</gene>